<dbReference type="SUPFAM" id="SSF54523">
    <property type="entry name" value="Pili subunits"/>
    <property type="match status" value="1"/>
</dbReference>
<name>H1FX34_SULGG</name>
<reference evidence="2 3" key="1">
    <citation type="journal article" date="2012" name="Proc. Natl. Acad. Sci. U.S.A.">
        <title>Genome and physiology of a model Epsilonproteobacterium responsible for sulfide detoxification in marine oxygen depletion zones.</title>
        <authorList>
            <person name="Grote J."/>
            <person name="Schott T."/>
            <person name="Bruckner C.G."/>
            <person name="Glockner F.O."/>
            <person name="Jost G."/>
            <person name="Teeling H."/>
            <person name="Labrenz M."/>
            <person name="Jurgens K."/>
        </authorList>
    </citation>
    <scope>NUCLEOTIDE SEQUENCE [LARGE SCALE GENOMIC DNA]</scope>
    <source>
        <strain evidence="2 3">GD1</strain>
    </source>
</reference>
<gene>
    <name evidence="2" type="ORF">SMGD1_0817</name>
</gene>
<dbReference type="HOGENOM" id="CLU_917751_0_0_7"/>
<dbReference type="EMBL" id="AFRZ01000001">
    <property type="protein sequence ID" value="EHP29344.1"/>
    <property type="molecule type" value="Genomic_DNA"/>
</dbReference>
<dbReference type="AlphaFoldDB" id="H1FX34"/>
<dbReference type="RefSeq" id="WP_008340713.1">
    <property type="nucleotide sequence ID" value="NZ_AFRZ01000001.1"/>
</dbReference>
<dbReference type="Pfam" id="PF07963">
    <property type="entry name" value="N_methyl"/>
    <property type="match status" value="1"/>
</dbReference>
<dbReference type="OrthoDB" id="5372496at2"/>
<dbReference type="Proteomes" id="UP000006431">
    <property type="component" value="Unassembled WGS sequence"/>
</dbReference>
<dbReference type="STRING" id="929558.SMGD1_0817"/>
<evidence type="ECO:0000313" key="2">
    <source>
        <dbReference type="EMBL" id="EHP29344.1"/>
    </source>
</evidence>
<evidence type="ECO:0000256" key="1">
    <source>
        <dbReference type="SAM" id="Phobius"/>
    </source>
</evidence>
<comment type="caution">
    <text evidence="2">The sequence shown here is derived from an EMBL/GenBank/DDBJ whole genome shotgun (WGS) entry which is preliminary data.</text>
</comment>
<dbReference type="PATRIC" id="fig|929558.5.peg.816"/>
<accession>H1FX34</accession>
<dbReference type="InterPro" id="IPR045584">
    <property type="entry name" value="Pilin-like"/>
</dbReference>
<protein>
    <submittedName>
        <fullName evidence="2">Protein containing prepilin-type N-cleavage/methylation domain protein</fullName>
    </submittedName>
</protein>
<evidence type="ECO:0000313" key="3">
    <source>
        <dbReference type="Proteomes" id="UP000006431"/>
    </source>
</evidence>
<keyword evidence="1" id="KW-0472">Membrane</keyword>
<proteinExistence type="predicted"/>
<keyword evidence="1" id="KW-0812">Transmembrane</keyword>
<feature type="transmembrane region" description="Helical" evidence="1">
    <location>
        <begin position="12"/>
        <end position="34"/>
    </location>
</feature>
<sequence length="308" mass="34142">MKNRKAFTMIELIFVIVIMGILGKFGVEFLAQAYNSFIFSNINNTLQSQSATAVEFISTRLQHRIKDSAIVRNTNINQNSTADDIWNLLTQSEDENATVLEWISSDIDSFRGLSDGGVGVLNLPNWSGIIDIDAGNANFIVSPGTDTTKVNSLINILSNTNSSINDAAIYFIGSSTQGNGWGYDGAVITDQNASIHPINLVIGQPTQFVSSTTAPVNFSGVDVYEYYKLSWTANAIAHDFATGELRFYYDYQPWKGENYLDDGKFAVIMENVSSFRFRSVSSLIKLQVCVKSNQTNEEYSICKEKTIF</sequence>
<keyword evidence="1" id="KW-1133">Transmembrane helix</keyword>
<organism evidence="2 3">
    <name type="scientific">Sulfurimonas gotlandica (strain DSM 19862 / JCM 16533 / GD1)</name>
    <dbReference type="NCBI Taxonomy" id="929558"/>
    <lineage>
        <taxon>Bacteria</taxon>
        <taxon>Pseudomonadati</taxon>
        <taxon>Campylobacterota</taxon>
        <taxon>Epsilonproteobacteria</taxon>
        <taxon>Campylobacterales</taxon>
        <taxon>Sulfurimonadaceae</taxon>
        <taxon>Sulfurimonas</taxon>
    </lineage>
</organism>
<dbReference type="NCBIfam" id="TIGR02532">
    <property type="entry name" value="IV_pilin_GFxxxE"/>
    <property type="match status" value="1"/>
</dbReference>
<dbReference type="InterPro" id="IPR012902">
    <property type="entry name" value="N_methyl_site"/>
</dbReference>
<keyword evidence="3" id="KW-1185">Reference proteome</keyword>
<dbReference type="eggNOG" id="COG4968">
    <property type="taxonomic scope" value="Bacteria"/>
</dbReference>